<feature type="non-terminal residue" evidence="2">
    <location>
        <position position="179"/>
    </location>
</feature>
<evidence type="ECO:0000313" key="3">
    <source>
        <dbReference type="Proteomes" id="UP000229307"/>
    </source>
</evidence>
<protein>
    <recommendedName>
        <fullName evidence="1">Glycosyltransferase 2-like domain-containing protein</fullName>
    </recommendedName>
</protein>
<dbReference type="PANTHER" id="PTHR48090:SF7">
    <property type="entry name" value="RFBJ PROTEIN"/>
    <property type="match status" value="1"/>
</dbReference>
<proteinExistence type="predicted"/>
<gene>
    <name evidence="2" type="ORF">COY52_12130</name>
</gene>
<organism evidence="2 3">
    <name type="scientific">Candidatus Desantisbacteria bacterium CG_4_10_14_0_8_um_filter_48_22</name>
    <dbReference type="NCBI Taxonomy" id="1974543"/>
    <lineage>
        <taxon>Bacteria</taxon>
        <taxon>Candidatus Desantisiibacteriota</taxon>
    </lineage>
</organism>
<accession>A0A2M7S5E0</accession>
<feature type="domain" description="Glycosyltransferase 2-like" evidence="1">
    <location>
        <begin position="4"/>
        <end position="54"/>
    </location>
</feature>
<dbReference type="SUPFAM" id="SSF53448">
    <property type="entry name" value="Nucleotide-diphospho-sugar transferases"/>
    <property type="match status" value="1"/>
</dbReference>
<dbReference type="AlphaFoldDB" id="A0A2M7S5E0"/>
<name>A0A2M7S5E0_9BACT</name>
<dbReference type="EMBL" id="PFMR01000337">
    <property type="protein sequence ID" value="PIZ14548.1"/>
    <property type="molecule type" value="Genomic_DNA"/>
</dbReference>
<feature type="domain" description="Glycosyltransferase 2-like" evidence="1">
    <location>
        <begin position="65"/>
        <end position="155"/>
    </location>
</feature>
<dbReference type="InterPro" id="IPR029044">
    <property type="entry name" value="Nucleotide-diphossugar_trans"/>
</dbReference>
<comment type="caution">
    <text evidence="2">The sequence shown here is derived from an EMBL/GenBank/DDBJ whole genome shotgun (WGS) entry which is preliminary data.</text>
</comment>
<dbReference type="Gene3D" id="3.90.550.10">
    <property type="entry name" value="Spore Coat Polysaccharide Biosynthesis Protein SpsA, Chain A"/>
    <property type="match status" value="1"/>
</dbReference>
<dbReference type="InterPro" id="IPR050256">
    <property type="entry name" value="Glycosyltransferase_2"/>
</dbReference>
<sequence length="179" mass="20228">MKLSVIIPVYNEKNTILSLLEKVRAVRVDKEIIIVDDGSTDGTRELLKQYQESSIKSQVDVDSGDCMRDMLKTYDVRRTTHDEIKVIFHEKNQGKGMAIRTGLKAVTGEAVIIQDADLEYDPNDYLKLIEPIIKGEAVVVYGSRITGSGRKSYWSFYLGGKFLSFLTNLLYGTRITDEP</sequence>
<dbReference type="InterPro" id="IPR001173">
    <property type="entry name" value="Glyco_trans_2-like"/>
</dbReference>
<reference evidence="3" key="1">
    <citation type="submission" date="2017-09" db="EMBL/GenBank/DDBJ databases">
        <title>Depth-based differentiation of microbial function through sediment-hosted aquifers and enrichment of novel symbionts in the deep terrestrial subsurface.</title>
        <authorList>
            <person name="Probst A.J."/>
            <person name="Ladd B."/>
            <person name="Jarett J.K."/>
            <person name="Geller-Mcgrath D.E."/>
            <person name="Sieber C.M.K."/>
            <person name="Emerson J.B."/>
            <person name="Anantharaman K."/>
            <person name="Thomas B.C."/>
            <person name="Malmstrom R."/>
            <person name="Stieglmeier M."/>
            <person name="Klingl A."/>
            <person name="Woyke T."/>
            <person name="Ryan C.M."/>
            <person name="Banfield J.F."/>
        </authorList>
    </citation>
    <scope>NUCLEOTIDE SEQUENCE [LARGE SCALE GENOMIC DNA]</scope>
</reference>
<dbReference type="CDD" id="cd04179">
    <property type="entry name" value="DPM_DPG-synthase_like"/>
    <property type="match status" value="1"/>
</dbReference>
<dbReference type="Pfam" id="PF00535">
    <property type="entry name" value="Glycos_transf_2"/>
    <property type="match status" value="2"/>
</dbReference>
<dbReference type="PANTHER" id="PTHR48090">
    <property type="entry name" value="UNDECAPRENYL-PHOSPHATE 4-DEOXY-4-FORMAMIDO-L-ARABINOSE TRANSFERASE-RELATED"/>
    <property type="match status" value="1"/>
</dbReference>
<evidence type="ECO:0000259" key="1">
    <source>
        <dbReference type="Pfam" id="PF00535"/>
    </source>
</evidence>
<dbReference type="Proteomes" id="UP000229307">
    <property type="component" value="Unassembled WGS sequence"/>
</dbReference>
<evidence type="ECO:0000313" key="2">
    <source>
        <dbReference type="EMBL" id="PIZ14548.1"/>
    </source>
</evidence>